<dbReference type="HOGENOM" id="CLU_1508652_0_0_5"/>
<feature type="chain" id="PRO_5004105521" description="Spy protein" evidence="1">
    <location>
        <begin position="25"/>
        <end position="186"/>
    </location>
</feature>
<proteinExistence type="predicted"/>
<dbReference type="KEGG" id="hdt:HYPDE_30608"/>
<sequence>MSKHNRLIASVLLAMAVTTTAAMAQSQQGSGMMGNGQGMMGGGMQGMMGGGMMGPNGMMGGGMHGMMGKGMMGPGMMMGNGPVMEGQLAYLKAELGITDAQTQVWNDYVKAAKDRAASMQSMRATMMQAMQSGTAIERLQVRIQAMQSMLDSMKAITPATEALYKALSDDQKKKADLLLGTGCCML</sequence>
<dbReference type="STRING" id="670307.HYPDE_30608"/>
<feature type="signal peptide" evidence="1">
    <location>
        <begin position="1"/>
        <end position="24"/>
    </location>
</feature>
<dbReference type="EMBL" id="CP005587">
    <property type="protein sequence ID" value="AGK57796.1"/>
    <property type="molecule type" value="Genomic_DNA"/>
</dbReference>
<evidence type="ECO:0000313" key="2">
    <source>
        <dbReference type="EMBL" id="AGK57796.1"/>
    </source>
</evidence>
<evidence type="ECO:0000256" key="1">
    <source>
        <dbReference type="SAM" id="SignalP"/>
    </source>
</evidence>
<organism evidence="2 3">
    <name type="scientific">Hyphomicrobium denitrificans 1NES1</name>
    <dbReference type="NCBI Taxonomy" id="670307"/>
    <lineage>
        <taxon>Bacteria</taxon>
        <taxon>Pseudomonadati</taxon>
        <taxon>Pseudomonadota</taxon>
        <taxon>Alphaproteobacteria</taxon>
        <taxon>Hyphomicrobiales</taxon>
        <taxon>Hyphomicrobiaceae</taxon>
        <taxon>Hyphomicrobium</taxon>
    </lineage>
</organism>
<protein>
    <recommendedName>
        <fullName evidence="4">Spy protein</fullName>
    </recommendedName>
</protein>
<dbReference type="OrthoDB" id="7283650at2"/>
<dbReference type="Proteomes" id="UP000005952">
    <property type="component" value="Chromosome"/>
</dbReference>
<name>N0BB83_9HYPH</name>
<evidence type="ECO:0000313" key="3">
    <source>
        <dbReference type="Proteomes" id="UP000005952"/>
    </source>
</evidence>
<keyword evidence="3" id="KW-1185">Reference proteome</keyword>
<gene>
    <name evidence="2" type="ORF">HYPDE_30608</name>
</gene>
<dbReference type="Pfam" id="PF07813">
    <property type="entry name" value="LTXXQ"/>
    <property type="match status" value="1"/>
</dbReference>
<dbReference type="eggNOG" id="ENOG5032X40">
    <property type="taxonomic scope" value="Bacteria"/>
</dbReference>
<dbReference type="AlphaFoldDB" id="N0BB83"/>
<evidence type="ECO:0008006" key="4">
    <source>
        <dbReference type="Google" id="ProtNLM"/>
    </source>
</evidence>
<reference evidence="2 3" key="1">
    <citation type="journal article" date="2013" name="Genome Announc.">
        <title>Genome sequences for three denitrifying bacterial strains isolated from a uranium- and nitrate-contaminated subsurface environment.</title>
        <authorList>
            <person name="Venkatramanan R."/>
            <person name="Prakash O."/>
            <person name="Woyke T."/>
            <person name="Chain P."/>
            <person name="Goodwin L.A."/>
            <person name="Watson D."/>
            <person name="Brooks S."/>
            <person name="Kostka J.E."/>
            <person name="Green S.J."/>
        </authorList>
    </citation>
    <scope>NUCLEOTIDE SEQUENCE [LARGE SCALE GENOMIC DNA]</scope>
    <source>
        <strain evidence="2 3">1NES1</strain>
    </source>
</reference>
<dbReference type="GO" id="GO:0042597">
    <property type="term" value="C:periplasmic space"/>
    <property type="evidence" value="ECO:0007669"/>
    <property type="project" value="InterPro"/>
</dbReference>
<accession>N0BB83</accession>
<dbReference type="InterPro" id="IPR012899">
    <property type="entry name" value="LTXXQ"/>
</dbReference>
<keyword evidence="1" id="KW-0732">Signal</keyword>